<name>A0ABP7PTE6_9GAMM</name>
<comment type="caution">
    <text evidence="12">The sequence shown here is derived from an EMBL/GenBank/DDBJ whole genome shotgun (WGS) entry which is preliminary data.</text>
</comment>
<evidence type="ECO:0000256" key="1">
    <source>
        <dbReference type="ARBA" id="ARBA00006139"/>
    </source>
</evidence>
<feature type="transmembrane region" description="Helical" evidence="9">
    <location>
        <begin position="103"/>
        <end position="121"/>
    </location>
</feature>
<gene>
    <name evidence="9 12" type="primary">lspA</name>
    <name evidence="12" type="ORF">GCM10022278_30570</name>
</gene>
<keyword evidence="7 9" id="KW-1133">Transmembrane helix</keyword>
<evidence type="ECO:0000313" key="12">
    <source>
        <dbReference type="EMBL" id="GAA3970987.1"/>
    </source>
</evidence>
<dbReference type="Proteomes" id="UP001501337">
    <property type="component" value="Unassembled WGS sequence"/>
</dbReference>
<evidence type="ECO:0000256" key="7">
    <source>
        <dbReference type="ARBA" id="ARBA00022989"/>
    </source>
</evidence>
<evidence type="ECO:0000256" key="11">
    <source>
        <dbReference type="RuleBase" id="RU004181"/>
    </source>
</evidence>
<evidence type="ECO:0000256" key="3">
    <source>
        <dbReference type="ARBA" id="ARBA00022670"/>
    </source>
</evidence>
<comment type="catalytic activity">
    <reaction evidence="9 10">
        <text>Release of signal peptides from bacterial membrane prolipoproteins. Hydrolyzes -Xaa-Yaa-Zaa-|-(S,diacylglyceryl)Cys-, in which Xaa is hydrophobic (preferably Leu), and Yaa (Ala or Ser) and Zaa (Gly or Ala) have small, neutral side chains.</text>
        <dbReference type="EC" id="3.4.23.36"/>
    </reaction>
</comment>
<dbReference type="Pfam" id="PF01252">
    <property type="entry name" value="Peptidase_A8"/>
    <property type="match status" value="1"/>
</dbReference>
<evidence type="ECO:0000256" key="5">
    <source>
        <dbReference type="ARBA" id="ARBA00022750"/>
    </source>
</evidence>
<keyword evidence="5 9" id="KW-0064">Aspartyl protease</keyword>
<dbReference type="PROSITE" id="PS00855">
    <property type="entry name" value="SPASE_II"/>
    <property type="match status" value="1"/>
</dbReference>
<dbReference type="PANTHER" id="PTHR33695:SF1">
    <property type="entry name" value="LIPOPROTEIN SIGNAL PEPTIDASE"/>
    <property type="match status" value="1"/>
</dbReference>
<evidence type="ECO:0000256" key="4">
    <source>
        <dbReference type="ARBA" id="ARBA00022692"/>
    </source>
</evidence>
<evidence type="ECO:0000256" key="10">
    <source>
        <dbReference type="RuleBase" id="RU000594"/>
    </source>
</evidence>
<feature type="active site" evidence="9">
    <location>
        <position position="149"/>
    </location>
</feature>
<evidence type="ECO:0000313" key="13">
    <source>
        <dbReference type="Proteomes" id="UP001501337"/>
    </source>
</evidence>
<keyword evidence="6 9" id="KW-0378">Hydrolase</keyword>
<dbReference type="PRINTS" id="PR00781">
    <property type="entry name" value="LIPOSIGPTASE"/>
</dbReference>
<comment type="subcellular location">
    <subcellularLocation>
        <location evidence="9">Cell membrane</location>
        <topology evidence="9">Multi-pass membrane protein</topology>
    </subcellularLocation>
</comment>
<dbReference type="EMBL" id="BAABBO010000014">
    <property type="protein sequence ID" value="GAA3970987.1"/>
    <property type="molecule type" value="Genomic_DNA"/>
</dbReference>
<evidence type="ECO:0000256" key="9">
    <source>
        <dbReference type="HAMAP-Rule" id="MF_00161"/>
    </source>
</evidence>
<dbReference type="InterPro" id="IPR001872">
    <property type="entry name" value="Peptidase_A8"/>
</dbReference>
<accession>A0ABP7PTE6</accession>
<dbReference type="HAMAP" id="MF_00161">
    <property type="entry name" value="LspA"/>
    <property type="match status" value="1"/>
</dbReference>
<evidence type="ECO:0000256" key="2">
    <source>
        <dbReference type="ARBA" id="ARBA00022475"/>
    </source>
</evidence>
<feature type="transmembrane region" description="Helical" evidence="9">
    <location>
        <begin position="20"/>
        <end position="42"/>
    </location>
</feature>
<dbReference type="PANTHER" id="PTHR33695">
    <property type="entry name" value="LIPOPROTEIN SIGNAL PEPTIDASE"/>
    <property type="match status" value="1"/>
</dbReference>
<keyword evidence="2 9" id="KW-1003">Cell membrane</keyword>
<keyword evidence="8 9" id="KW-0472">Membrane</keyword>
<proteinExistence type="inferred from homology"/>
<evidence type="ECO:0000256" key="8">
    <source>
        <dbReference type="ARBA" id="ARBA00023136"/>
    </source>
</evidence>
<protein>
    <recommendedName>
        <fullName evidence="9">Lipoprotein signal peptidase</fullName>
        <ecNumber evidence="9">3.4.23.36</ecNumber>
    </recommendedName>
    <alternativeName>
        <fullName evidence="9">Prolipoprotein signal peptidase</fullName>
    </alternativeName>
    <alternativeName>
        <fullName evidence="9">Signal peptidase II</fullName>
        <shortName evidence="9">SPase II</shortName>
    </alternativeName>
</protein>
<dbReference type="EC" id="3.4.23.36" evidence="9"/>
<feature type="transmembrane region" description="Helical" evidence="9">
    <location>
        <begin position="141"/>
        <end position="161"/>
    </location>
</feature>
<feature type="active site" evidence="9">
    <location>
        <position position="131"/>
    </location>
</feature>
<evidence type="ECO:0000256" key="6">
    <source>
        <dbReference type="ARBA" id="ARBA00022801"/>
    </source>
</evidence>
<keyword evidence="13" id="KW-1185">Reference proteome</keyword>
<comment type="function">
    <text evidence="9 10">This protein specifically catalyzes the removal of signal peptides from prolipoproteins.</text>
</comment>
<dbReference type="RefSeq" id="WP_344807930.1">
    <property type="nucleotide sequence ID" value="NZ_BAABBO010000014.1"/>
</dbReference>
<keyword evidence="4 9" id="KW-0812">Transmembrane</keyword>
<sequence>MPEAQAQHPEAERQMSQRRWLWLTLVVIILDLATKAMATAWLDYAIPVPVIPYFNLTLLHNTGAAFSFLASAGGWQRWFFIVLAIVISAVLLTWLGRLKRHETWLAIALALVLGGAIGNVYDRIVHGYVVDFIHLYYGSYSWPAFNIADSAISIGAVMMVIDVFRGGSGAGEPEQADEPRT</sequence>
<comment type="pathway">
    <text evidence="9">Protein modification; lipoprotein biosynthesis (signal peptide cleavage).</text>
</comment>
<dbReference type="NCBIfam" id="TIGR00077">
    <property type="entry name" value="lspA"/>
    <property type="match status" value="1"/>
</dbReference>
<feature type="transmembrane region" description="Helical" evidence="9">
    <location>
        <begin position="78"/>
        <end position="96"/>
    </location>
</feature>
<reference evidence="13" key="1">
    <citation type="journal article" date="2019" name="Int. J. Syst. Evol. Microbiol.">
        <title>The Global Catalogue of Microorganisms (GCM) 10K type strain sequencing project: providing services to taxonomists for standard genome sequencing and annotation.</title>
        <authorList>
            <consortium name="The Broad Institute Genomics Platform"/>
            <consortium name="The Broad Institute Genome Sequencing Center for Infectious Disease"/>
            <person name="Wu L."/>
            <person name="Ma J."/>
        </authorList>
    </citation>
    <scope>NUCLEOTIDE SEQUENCE [LARGE SCALE GENOMIC DNA]</scope>
    <source>
        <strain evidence="13">JCM 17555</strain>
    </source>
</reference>
<comment type="similarity">
    <text evidence="1 9 11">Belongs to the peptidase A8 family.</text>
</comment>
<organism evidence="12 13">
    <name type="scientific">Allohahella marinimesophila</name>
    <dbReference type="NCBI Taxonomy" id="1054972"/>
    <lineage>
        <taxon>Bacteria</taxon>
        <taxon>Pseudomonadati</taxon>
        <taxon>Pseudomonadota</taxon>
        <taxon>Gammaproteobacteria</taxon>
        <taxon>Oceanospirillales</taxon>
        <taxon>Hahellaceae</taxon>
        <taxon>Allohahella</taxon>
    </lineage>
</organism>
<keyword evidence="3 9" id="KW-0645">Protease</keyword>